<dbReference type="SUPFAM" id="SSF52540">
    <property type="entry name" value="P-loop containing nucleoside triphosphate hydrolases"/>
    <property type="match status" value="1"/>
</dbReference>
<dbReference type="InterPro" id="IPR027417">
    <property type="entry name" value="P-loop_NTPase"/>
</dbReference>
<protein>
    <submittedName>
        <fullName evidence="3">ATP-binding protein</fullName>
    </submittedName>
</protein>
<dbReference type="Gene3D" id="3.40.50.300">
    <property type="entry name" value="P-loop containing nucleotide triphosphate hydrolases"/>
    <property type="match status" value="1"/>
</dbReference>
<evidence type="ECO:0000313" key="3">
    <source>
        <dbReference type="EMBL" id="TRU97084.1"/>
    </source>
</evidence>
<feature type="domain" description="NB-ARC" evidence="1">
    <location>
        <begin position="164"/>
        <end position="249"/>
    </location>
</feature>
<proteinExistence type="predicted"/>
<evidence type="ECO:0000259" key="2">
    <source>
        <dbReference type="Pfam" id="PF26355"/>
    </source>
</evidence>
<reference evidence="3 4" key="1">
    <citation type="submission" date="2019-01" db="EMBL/GenBank/DDBJ databases">
        <title>Coherence of Microcystis species and biogeography revealed through population genomics.</title>
        <authorList>
            <person name="Perez-Carrascal O.M."/>
            <person name="Terrat Y."/>
            <person name="Giani A."/>
            <person name="Fortin N."/>
            <person name="Tromas N."/>
            <person name="Shapiro B.J."/>
        </authorList>
    </citation>
    <scope>NUCLEOTIDE SEQUENCE [LARGE SCALE GENOMIC DNA]</scope>
    <source>
        <strain evidence="3">Mw_QC_S_20081001_S30D</strain>
    </source>
</reference>
<organism evidence="3 4">
    <name type="scientific">Microcystis wesenbergii Mw_QC_S_20081001_S30D</name>
    <dbReference type="NCBI Taxonomy" id="2486245"/>
    <lineage>
        <taxon>Bacteria</taxon>
        <taxon>Bacillati</taxon>
        <taxon>Cyanobacteriota</taxon>
        <taxon>Cyanophyceae</taxon>
        <taxon>Oscillatoriophycideae</taxon>
        <taxon>Chroococcales</taxon>
        <taxon>Microcystaceae</taxon>
        <taxon>Microcystis</taxon>
    </lineage>
</organism>
<sequence>MDSLPIIAFVEKIVYTATGKYLNLIQKQIIFGTMMDKSYFTIAEEIGYSEGYVRDEGSKLWKLMSDNLNENITKANAKSRLRSWEFPEGSPQLYLDHSHYRNSLQNSILINNYNDVNIAIYQEQGQTSSVSGSNLCDLSQMPALKLCLGRVQEIYLLEQAILTHQLIEITGLIGVGKTTLMVQLVDKVKDNFESVIWRNCSFYNSWRELKLELIQIFNNNQISEFEQDNLNYKLLSYLKKHKCLLILDQCETLFQEGQNAGIYRSGYEKCEQFLDYTTNLEHQSCVFFVSNVQRKSLAKQESSYLLKLSGLQESAKEILRMANLKQDEKWSLLIEQYGAIPLYLKIATQSINTLFNNQVSAFLNYQIIPDDLEDILLKQWQYLSKLEQKIMIVVSQEEQEITLETLLHNLSEHPSSLFKAIQSLLRRNLLEKREDENYCNFVTLPIIKQFINELVSADS</sequence>
<name>A0A552JNN5_9CHRO</name>
<dbReference type="Pfam" id="PF00931">
    <property type="entry name" value="NB-ARC"/>
    <property type="match status" value="1"/>
</dbReference>
<comment type="caution">
    <text evidence="3">The sequence shown here is derived from an EMBL/GenBank/DDBJ whole genome shotgun (WGS) entry which is preliminary data.</text>
</comment>
<dbReference type="GO" id="GO:0005524">
    <property type="term" value="F:ATP binding"/>
    <property type="evidence" value="ECO:0007669"/>
    <property type="project" value="UniProtKB-KW"/>
</dbReference>
<keyword evidence="3" id="KW-0067">ATP-binding</keyword>
<dbReference type="InterPro" id="IPR002182">
    <property type="entry name" value="NB-ARC"/>
</dbReference>
<gene>
    <name evidence="3" type="ORF">EWV75_09955</name>
</gene>
<dbReference type="Pfam" id="PF26355">
    <property type="entry name" value="HTH_VMAP-M9"/>
    <property type="match status" value="1"/>
</dbReference>
<accession>A0A552JNN5</accession>
<dbReference type="GO" id="GO:0043531">
    <property type="term" value="F:ADP binding"/>
    <property type="evidence" value="ECO:0007669"/>
    <property type="project" value="InterPro"/>
</dbReference>
<keyword evidence="3" id="KW-0547">Nucleotide-binding</keyword>
<dbReference type="PRINTS" id="PR00364">
    <property type="entry name" value="DISEASERSIST"/>
</dbReference>
<evidence type="ECO:0000259" key="1">
    <source>
        <dbReference type="Pfam" id="PF00931"/>
    </source>
</evidence>
<evidence type="ECO:0000313" key="4">
    <source>
        <dbReference type="Proteomes" id="UP000320523"/>
    </source>
</evidence>
<dbReference type="AlphaFoldDB" id="A0A552JNN5"/>
<dbReference type="InterPro" id="IPR058651">
    <property type="entry name" value="HTH_VMAP-M9"/>
</dbReference>
<dbReference type="Proteomes" id="UP000320523">
    <property type="component" value="Unassembled WGS sequence"/>
</dbReference>
<feature type="domain" description="vWA-MoxR associated protein N-terminal HTH" evidence="2">
    <location>
        <begin position="2"/>
        <end position="82"/>
    </location>
</feature>
<dbReference type="EMBL" id="SFAT01000103">
    <property type="protein sequence ID" value="TRU97084.1"/>
    <property type="molecule type" value="Genomic_DNA"/>
</dbReference>